<feature type="region of interest" description="Disordered" evidence="1">
    <location>
        <begin position="37"/>
        <end position="86"/>
    </location>
</feature>
<evidence type="ECO:0000256" key="1">
    <source>
        <dbReference type="SAM" id="MobiDB-lite"/>
    </source>
</evidence>
<evidence type="ECO:0000313" key="3">
    <source>
        <dbReference type="EMBL" id="SDS03515.1"/>
    </source>
</evidence>
<accession>A0A1H1NXJ2</accession>
<evidence type="ECO:0000259" key="2">
    <source>
        <dbReference type="Pfam" id="PF14016"/>
    </source>
</evidence>
<dbReference type="Proteomes" id="UP000199649">
    <property type="component" value="Chromosome I"/>
</dbReference>
<reference evidence="4" key="1">
    <citation type="submission" date="2016-10" db="EMBL/GenBank/DDBJ databases">
        <authorList>
            <person name="Varghese N."/>
            <person name="Submissions S."/>
        </authorList>
    </citation>
    <scope>NUCLEOTIDE SEQUENCE [LARGE SCALE GENOMIC DNA]</scope>
    <source>
        <strain evidence="4">DSM 22965</strain>
    </source>
</reference>
<feature type="compositionally biased region" description="Low complexity" evidence="1">
    <location>
        <begin position="49"/>
        <end position="64"/>
    </location>
</feature>
<feature type="domain" description="DUF4232" evidence="2">
    <location>
        <begin position="111"/>
        <end position="228"/>
    </location>
</feature>
<name>A0A1H1NXJ2_9MICO</name>
<gene>
    <name evidence="3" type="ORF">SAMN04489719_1389</name>
</gene>
<organism evidence="3 4">
    <name type="scientific">Agrococcus carbonis</name>
    <dbReference type="NCBI Taxonomy" id="684552"/>
    <lineage>
        <taxon>Bacteria</taxon>
        <taxon>Bacillati</taxon>
        <taxon>Actinomycetota</taxon>
        <taxon>Actinomycetes</taxon>
        <taxon>Micrococcales</taxon>
        <taxon>Microbacteriaceae</taxon>
        <taxon>Agrococcus</taxon>
    </lineage>
</organism>
<evidence type="ECO:0000313" key="4">
    <source>
        <dbReference type="Proteomes" id="UP000199649"/>
    </source>
</evidence>
<dbReference type="InterPro" id="IPR025326">
    <property type="entry name" value="DUF4232"/>
</dbReference>
<dbReference type="AlphaFoldDB" id="A0A1H1NXJ2"/>
<proteinExistence type="predicted"/>
<dbReference type="Pfam" id="PF14016">
    <property type="entry name" value="DUF4232"/>
    <property type="match status" value="1"/>
</dbReference>
<dbReference type="EMBL" id="LT629734">
    <property type="protein sequence ID" value="SDS03515.1"/>
    <property type="molecule type" value="Genomic_DNA"/>
</dbReference>
<sequence length="259" mass="26243">MPMANAGRSPGDPIPHPPARRAGLLAIGAAASLAVTGCIAPPPEPTPSPVAVEPAPDADPTAAPEPHESELPPGFDSPPDSVAEPDASLTADELAALLRVPATGAVRPETCEPEDVEVVLSGYDVAAGSRFSTLRVTNAGGDPCALGGYPGIGARGEWGSTFLILAEQSPMDSGEPMPLVLEPGGSASAPIQWTGALAGAHDEHISMLVVQLAQDQAPVRVEPEIRAETMVGGDSGPPHDARMDVGMLTTVRVGAFVAD</sequence>
<protein>
    <recommendedName>
        <fullName evidence="2">DUF4232 domain-containing protein</fullName>
    </recommendedName>
</protein>
<keyword evidence="4" id="KW-1185">Reference proteome</keyword>
<feature type="region of interest" description="Disordered" evidence="1">
    <location>
        <begin position="1"/>
        <end position="21"/>
    </location>
</feature>